<sequence length="635" mass="71154">MGPAEAPAQAPTEPNLEAFEVLDLPDADAYRTGDGRPGPLYWQQEADYAIDVELLPEENRIEGTQTITYTNNAPSELNFLWVQMDQNLFAPGSRGEAVVPPDARFSGFFEGGGYDVSNLRIEHNGTMYTPEYVIDDTRLRVDLNAPLAAEGDSLALTMDFSFELPDYGADRMGMFDAEEGTVYQLAQWYPRMYVYDDVSGWNVLPYLGQGEYYLEYGQFDLDITVPHDFIVTATGALQNPDEVLTDTQQERLADARASRSPVTIIADEEVGDPDTRPVSSGTLTWQYQADDVRDVAWAASRSFIWDAARADAGTHTVLAQSLYPAEGLGGGENSTPGWEESTEYVQHSVEFYSERYTPYPYDNAVNVGGIVAGMEYPQVMFCSVDARGRGLFGVTDHEFGHTWFPMLVGSDERRWAWMDEGLNTFMNLYSTADFYGQDIERVIRQSSQQAARFAQSSLADQPIMTQADHIRRQALGMLAYRKPAVGLALLREHVVGPDRFDAAFKTYIDRWAYKHPQPSDFFRTIESVAGEELDWFWRGWFYETEGADPAVAEVNVDAATATIAQQTDLLLPVPVELTFDDGSTQMVRVPTEAFATGDTHTISWDEERTIDHITIDPQQMLPDVDRSNNAWTPSE</sequence>
<keyword evidence="5" id="KW-1185">Reference proteome</keyword>
<dbReference type="EMBL" id="PDEP01000010">
    <property type="protein sequence ID" value="PEN05978.1"/>
    <property type="molecule type" value="Genomic_DNA"/>
</dbReference>
<dbReference type="InterPro" id="IPR034015">
    <property type="entry name" value="M1_LTA4H"/>
</dbReference>
<evidence type="ECO:0000313" key="4">
    <source>
        <dbReference type="EMBL" id="PEN05978.1"/>
    </source>
</evidence>
<dbReference type="SUPFAM" id="SSF55486">
    <property type="entry name" value="Metalloproteases ('zincins'), catalytic domain"/>
    <property type="match status" value="1"/>
</dbReference>
<keyword evidence="2" id="KW-0479">Metal-binding</keyword>
<feature type="domain" description="Peptidase M1 membrane alanine aminopeptidase" evidence="3">
    <location>
        <begin position="391"/>
        <end position="540"/>
    </location>
</feature>
<feature type="binding site" evidence="2">
    <location>
        <position position="420"/>
    </location>
    <ligand>
        <name>Zn(2+)</name>
        <dbReference type="ChEBI" id="CHEBI:29105"/>
        <note>catalytic</note>
    </ligand>
</feature>
<feature type="binding site" evidence="2">
    <location>
        <position position="397"/>
    </location>
    <ligand>
        <name>Zn(2+)</name>
        <dbReference type="ChEBI" id="CHEBI:29105"/>
        <note>catalytic</note>
    </ligand>
</feature>
<dbReference type="GO" id="GO:0008270">
    <property type="term" value="F:zinc ion binding"/>
    <property type="evidence" value="ECO:0007669"/>
    <property type="project" value="InterPro"/>
</dbReference>
<proteinExistence type="predicted"/>
<dbReference type="InterPro" id="IPR014782">
    <property type="entry name" value="Peptidase_M1_dom"/>
</dbReference>
<comment type="caution">
    <text evidence="4">The sequence shown here is derived from an EMBL/GenBank/DDBJ whole genome shotgun (WGS) entry which is preliminary data.</text>
</comment>
<dbReference type="Pfam" id="PF01433">
    <property type="entry name" value="Peptidase_M1"/>
    <property type="match status" value="1"/>
</dbReference>
<dbReference type="Gene3D" id="1.10.390.10">
    <property type="entry name" value="Neutral Protease Domain 2"/>
    <property type="match status" value="1"/>
</dbReference>
<feature type="active site" description="Proton donor" evidence="1">
    <location>
        <position position="480"/>
    </location>
</feature>
<dbReference type="GO" id="GO:0008237">
    <property type="term" value="F:metallopeptidase activity"/>
    <property type="evidence" value="ECO:0007669"/>
    <property type="project" value="InterPro"/>
</dbReference>
<feature type="binding site" evidence="2">
    <location>
        <position position="401"/>
    </location>
    <ligand>
        <name>Zn(2+)</name>
        <dbReference type="ChEBI" id="CHEBI:29105"/>
        <note>catalytic</note>
    </ligand>
</feature>
<dbReference type="PANTHER" id="PTHR45726">
    <property type="entry name" value="LEUKOTRIENE A-4 HYDROLASE"/>
    <property type="match status" value="1"/>
</dbReference>
<dbReference type="PANTHER" id="PTHR45726:SF3">
    <property type="entry name" value="LEUKOTRIENE A-4 HYDROLASE"/>
    <property type="match status" value="1"/>
</dbReference>
<evidence type="ECO:0000256" key="1">
    <source>
        <dbReference type="PIRSR" id="PIRSR634015-1"/>
    </source>
</evidence>
<evidence type="ECO:0000259" key="3">
    <source>
        <dbReference type="Pfam" id="PF01433"/>
    </source>
</evidence>
<evidence type="ECO:0000313" key="5">
    <source>
        <dbReference type="Proteomes" id="UP000221024"/>
    </source>
</evidence>
<reference evidence="4 5" key="1">
    <citation type="submission" date="2017-10" db="EMBL/GenBank/DDBJ databases">
        <title>Draft genome of Longimonas halophila.</title>
        <authorList>
            <person name="Goh K.M."/>
            <person name="Shamsir M.S."/>
            <person name="Lim S.W."/>
        </authorList>
    </citation>
    <scope>NUCLEOTIDE SEQUENCE [LARGE SCALE GENOMIC DNA]</scope>
    <source>
        <strain evidence="4 5">KCTC 42399</strain>
    </source>
</reference>
<dbReference type="CDD" id="cd09604">
    <property type="entry name" value="M1_APN_like"/>
    <property type="match status" value="1"/>
</dbReference>
<feature type="active site" description="Proton acceptor" evidence="1">
    <location>
        <position position="398"/>
    </location>
</feature>
<organism evidence="4 5">
    <name type="scientific">Longimonas halophila</name>
    <dbReference type="NCBI Taxonomy" id="1469170"/>
    <lineage>
        <taxon>Bacteria</taxon>
        <taxon>Pseudomonadati</taxon>
        <taxon>Rhodothermota</taxon>
        <taxon>Rhodothermia</taxon>
        <taxon>Rhodothermales</taxon>
        <taxon>Salisaetaceae</taxon>
        <taxon>Longimonas</taxon>
    </lineage>
</organism>
<gene>
    <name evidence="4" type="ORF">CRI93_10870</name>
</gene>
<name>A0A2H3NJN1_9BACT</name>
<dbReference type="OrthoDB" id="9814383at2"/>
<dbReference type="InterPro" id="IPR027268">
    <property type="entry name" value="Peptidase_M4/M1_CTD_sf"/>
</dbReference>
<accession>A0A2H3NJN1</accession>
<comment type="cofactor">
    <cofactor evidence="2">
        <name>Zn(2+)</name>
        <dbReference type="ChEBI" id="CHEBI:29105"/>
    </cofactor>
    <text evidence="2">Binds 1 zinc ion per subunit.</text>
</comment>
<dbReference type="AlphaFoldDB" id="A0A2H3NJN1"/>
<dbReference type="Proteomes" id="UP000221024">
    <property type="component" value="Unassembled WGS sequence"/>
</dbReference>
<keyword evidence="2" id="KW-0862">Zinc</keyword>
<evidence type="ECO:0000256" key="2">
    <source>
        <dbReference type="PIRSR" id="PIRSR634015-3"/>
    </source>
</evidence>
<protein>
    <submittedName>
        <fullName evidence="4">Peptidase</fullName>
    </submittedName>
</protein>